<dbReference type="PANTHER" id="PTHR43364">
    <property type="entry name" value="NADH-SPECIFIC METHYLGLYOXAL REDUCTASE-RELATED"/>
    <property type="match status" value="1"/>
</dbReference>
<dbReference type="EMBL" id="CP059833">
    <property type="protein sequence ID" value="QMV85312.1"/>
    <property type="molecule type" value="Genomic_DNA"/>
</dbReference>
<dbReference type="AlphaFoldDB" id="A0A7G5FFC1"/>
<dbReference type="InterPro" id="IPR050523">
    <property type="entry name" value="AKR_Detox_Biosynth"/>
</dbReference>
<protein>
    <submittedName>
        <fullName evidence="2">Aldo/keto reductase</fullName>
    </submittedName>
</protein>
<dbReference type="GO" id="GO:0005829">
    <property type="term" value="C:cytosol"/>
    <property type="evidence" value="ECO:0007669"/>
    <property type="project" value="TreeGrafter"/>
</dbReference>
<reference evidence="2 3" key="1">
    <citation type="submission" date="2020-07" db="EMBL/GenBank/DDBJ databases">
        <title>non toxigenic Corynebacterium sp. nov from a clinical source.</title>
        <authorList>
            <person name="Bernier A.-M."/>
            <person name="Bernard K."/>
        </authorList>
    </citation>
    <scope>NUCLEOTIDE SEQUENCE [LARGE SCALE GENOMIC DNA]</scope>
    <source>
        <strain evidence="3">NML 93-0612</strain>
    </source>
</reference>
<dbReference type="InterPro" id="IPR036812">
    <property type="entry name" value="NAD(P)_OxRdtase_dom_sf"/>
</dbReference>
<dbReference type="SUPFAM" id="SSF51430">
    <property type="entry name" value="NAD(P)-linked oxidoreductase"/>
    <property type="match status" value="1"/>
</dbReference>
<accession>A0A7G5FFC1</accession>
<evidence type="ECO:0000313" key="2">
    <source>
        <dbReference type="EMBL" id="QMV85312.1"/>
    </source>
</evidence>
<proteinExistence type="predicted"/>
<evidence type="ECO:0000313" key="3">
    <source>
        <dbReference type="Proteomes" id="UP000515570"/>
    </source>
</evidence>
<dbReference type="InterPro" id="IPR023210">
    <property type="entry name" value="NADP_OxRdtase_dom"/>
</dbReference>
<dbReference type="RefSeq" id="WP_182386134.1">
    <property type="nucleotide sequence ID" value="NZ_CP059833.1"/>
</dbReference>
<organism evidence="2 3">
    <name type="scientific">Corynebacterium hindlerae</name>
    <dbReference type="NCBI Taxonomy" id="699041"/>
    <lineage>
        <taxon>Bacteria</taxon>
        <taxon>Bacillati</taxon>
        <taxon>Actinomycetota</taxon>
        <taxon>Actinomycetes</taxon>
        <taxon>Mycobacteriales</taxon>
        <taxon>Corynebacteriaceae</taxon>
        <taxon>Corynebacterium</taxon>
    </lineage>
</organism>
<sequence>MKQRQLGTSGLRISSIGLGTRTWDAGMDVDKARDVLRGFVSAGGTLVDAASLPLLAAALPAVPREELVLSLAAGVDPTAPVGMRVDCSRRSLLASLDRSLAVLGVDHVDIFSVEYWDGLTPPAEIVDTLESVVRSGRARYAGVRGYSGWQAAVTTSPQIVVAQAEYNLLDRSAEQELLPAAEFLGLGFIASSSLAHGILTGKYRDGAQPTDAAVFGRLDPHSSRVVEALGTAATGLGISPVTAALAWSQGRPGVSSTLVGVSDAAQLPDVLRAASVVLPAAIVEALDEVSAR</sequence>
<keyword evidence="3" id="KW-1185">Reference proteome</keyword>
<dbReference type="Pfam" id="PF00248">
    <property type="entry name" value="Aldo_ket_red"/>
    <property type="match status" value="1"/>
</dbReference>
<gene>
    <name evidence="2" type="ORF">HW450_00675</name>
</gene>
<dbReference type="Proteomes" id="UP000515570">
    <property type="component" value="Chromosome"/>
</dbReference>
<feature type="domain" description="NADP-dependent oxidoreductase" evidence="1">
    <location>
        <begin position="16"/>
        <end position="290"/>
    </location>
</feature>
<dbReference type="PANTHER" id="PTHR43364:SF18">
    <property type="entry name" value="OXIDOREDUCTASE"/>
    <property type="match status" value="1"/>
</dbReference>
<evidence type="ECO:0000259" key="1">
    <source>
        <dbReference type="Pfam" id="PF00248"/>
    </source>
</evidence>
<name>A0A7G5FFC1_9CORY</name>
<dbReference type="Gene3D" id="3.20.20.100">
    <property type="entry name" value="NADP-dependent oxidoreductase domain"/>
    <property type="match status" value="1"/>
</dbReference>